<evidence type="ECO:0000256" key="4">
    <source>
        <dbReference type="ARBA" id="ARBA00023271"/>
    </source>
</evidence>
<dbReference type="PANTHER" id="PTHR34260:SF1">
    <property type="entry name" value="UBIQUINOL-CYTOCHROME-C REDUCTASE COMPLEX ASSEMBLY FACTOR 2"/>
    <property type="match status" value="1"/>
</dbReference>
<gene>
    <name evidence="7" type="ORF">BLA29_003330</name>
</gene>
<evidence type="ECO:0000256" key="5">
    <source>
        <dbReference type="ARBA" id="ARBA00031206"/>
    </source>
</evidence>
<dbReference type="OrthoDB" id="6488853at2759"/>
<name>A0A1Y3B1G1_EURMA</name>
<evidence type="ECO:0000256" key="1">
    <source>
        <dbReference type="ARBA" id="ARBA00004436"/>
    </source>
</evidence>
<keyword evidence="8" id="KW-1185">Reference proteome</keyword>
<protein>
    <recommendedName>
        <fullName evidence="6">Mitochondrial nucleoid factor 1</fullName>
    </recommendedName>
    <alternativeName>
        <fullName evidence="5">Mitochondrial protein M19</fullName>
    </alternativeName>
</protein>
<dbReference type="Pfam" id="PF20180">
    <property type="entry name" value="UQCC2_CBP6"/>
    <property type="match status" value="1"/>
</dbReference>
<evidence type="ECO:0000313" key="7">
    <source>
        <dbReference type="EMBL" id="OTF74631.1"/>
    </source>
</evidence>
<keyword evidence="4" id="KW-1135">Mitochondrion nucleoid</keyword>
<dbReference type="Proteomes" id="UP000194236">
    <property type="component" value="Unassembled WGS sequence"/>
</dbReference>
<reference evidence="7 8" key="1">
    <citation type="submission" date="2017-03" db="EMBL/GenBank/DDBJ databases">
        <title>Genome Survey of Euroglyphus maynei.</title>
        <authorList>
            <person name="Arlian L.G."/>
            <person name="Morgan M.S."/>
            <person name="Rider S.D."/>
        </authorList>
    </citation>
    <scope>NUCLEOTIDE SEQUENCE [LARGE SCALE GENOMIC DNA]</scope>
    <source>
        <strain evidence="7">Arlian Lab</strain>
        <tissue evidence="7">Whole body</tissue>
    </source>
</reference>
<proteinExistence type="predicted"/>
<keyword evidence="2" id="KW-0809">Transit peptide</keyword>
<sequence length="126" mass="14553">MSATRTLYRRYLEIIQHWPLDSNKSSRDLGVHIRARIGKHFPKGEFSQIDSSSIQTIRAELDALERLTKNVNRDSNRYNDCSSVSGLTAEQLSHATSSETIQSFNEYYDLGMMNSLKYRLISMFKN</sequence>
<organism evidence="7 8">
    <name type="scientific">Euroglyphus maynei</name>
    <name type="common">Mayne's house dust mite</name>
    <dbReference type="NCBI Taxonomy" id="6958"/>
    <lineage>
        <taxon>Eukaryota</taxon>
        <taxon>Metazoa</taxon>
        <taxon>Ecdysozoa</taxon>
        <taxon>Arthropoda</taxon>
        <taxon>Chelicerata</taxon>
        <taxon>Arachnida</taxon>
        <taxon>Acari</taxon>
        <taxon>Acariformes</taxon>
        <taxon>Sarcoptiformes</taxon>
        <taxon>Astigmata</taxon>
        <taxon>Psoroptidia</taxon>
        <taxon>Analgoidea</taxon>
        <taxon>Pyroglyphidae</taxon>
        <taxon>Pyroglyphinae</taxon>
        <taxon>Euroglyphus</taxon>
    </lineage>
</organism>
<evidence type="ECO:0000256" key="6">
    <source>
        <dbReference type="ARBA" id="ARBA00032983"/>
    </source>
</evidence>
<dbReference type="GO" id="GO:0034551">
    <property type="term" value="P:mitochondrial respiratory chain complex III assembly"/>
    <property type="evidence" value="ECO:0007669"/>
    <property type="project" value="TreeGrafter"/>
</dbReference>
<dbReference type="EMBL" id="MUJZ01046129">
    <property type="protein sequence ID" value="OTF74631.1"/>
    <property type="molecule type" value="Genomic_DNA"/>
</dbReference>
<evidence type="ECO:0000256" key="3">
    <source>
        <dbReference type="ARBA" id="ARBA00023128"/>
    </source>
</evidence>
<dbReference type="AlphaFoldDB" id="A0A1Y3B1G1"/>
<dbReference type="GO" id="GO:0042645">
    <property type="term" value="C:mitochondrial nucleoid"/>
    <property type="evidence" value="ECO:0007669"/>
    <property type="project" value="UniProtKB-SubCell"/>
</dbReference>
<evidence type="ECO:0000313" key="8">
    <source>
        <dbReference type="Proteomes" id="UP000194236"/>
    </source>
</evidence>
<dbReference type="PANTHER" id="PTHR34260">
    <property type="entry name" value="UBIQUINOL-CYTOCHROME-C REDUCTASE COMPLEX ASSEMBLY FACTOR 2"/>
    <property type="match status" value="1"/>
</dbReference>
<accession>A0A1Y3B1G1</accession>
<evidence type="ECO:0000256" key="2">
    <source>
        <dbReference type="ARBA" id="ARBA00022946"/>
    </source>
</evidence>
<keyword evidence="3" id="KW-0496">Mitochondrion</keyword>
<comment type="caution">
    <text evidence="7">The sequence shown here is derived from an EMBL/GenBank/DDBJ whole genome shotgun (WGS) entry which is preliminary data.</text>
</comment>
<comment type="subcellular location">
    <subcellularLocation>
        <location evidence="1">Mitochondrion matrix</location>
        <location evidence="1">Mitochondrion nucleoid</location>
    </subcellularLocation>
</comment>
<dbReference type="InterPro" id="IPR037698">
    <property type="entry name" value="UQCC2"/>
</dbReference>